<keyword evidence="11" id="KW-1185">Reference proteome</keyword>
<dbReference type="Proteomes" id="UP000549616">
    <property type="component" value="Unassembled WGS sequence"/>
</dbReference>
<dbReference type="AlphaFoldDB" id="A0A853B8Y8"/>
<comment type="caution">
    <text evidence="10">The sequence shown here is derived from an EMBL/GenBank/DDBJ whole genome shotgun (WGS) entry which is preliminary data.</text>
</comment>
<feature type="compositionally biased region" description="Acidic residues" evidence="8">
    <location>
        <begin position="429"/>
        <end position="438"/>
    </location>
</feature>
<evidence type="ECO:0000256" key="6">
    <source>
        <dbReference type="ARBA" id="ARBA00023136"/>
    </source>
</evidence>
<dbReference type="EMBL" id="JACCFK010000001">
    <property type="protein sequence ID" value="NYI91234.1"/>
    <property type="molecule type" value="Genomic_DNA"/>
</dbReference>
<feature type="transmembrane region" description="Helical" evidence="9">
    <location>
        <begin position="308"/>
        <end position="323"/>
    </location>
</feature>
<evidence type="ECO:0000313" key="11">
    <source>
        <dbReference type="Proteomes" id="UP000549616"/>
    </source>
</evidence>
<feature type="transmembrane region" description="Helical" evidence="9">
    <location>
        <begin position="261"/>
        <end position="279"/>
    </location>
</feature>
<feature type="transmembrane region" description="Helical" evidence="9">
    <location>
        <begin position="91"/>
        <end position="108"/>
    </location>
</feature>
<dbReference type="GO" id="GO:0005886">
    <property type="term" value="C:plasma membrane"/>
    <property type="evidence" value="ECO:0007669"/>
    <property type="project" value="UniProtKB-SubCell"/>
</dbReference>
<feature type="transmembrane region" description="Helical" evidence="9">
    <location>
        <begin position="14"/>
        <end position="37"/>
    </location>
</feature>
<feature type="transmembrane region" description="Helical" evidence="9">
    <location>
        <begin position="171"/>
        <end position="191"/>
    </location>
</feature>
<evidence type="ECO:0000256" key="8">
    <source>
        <dbReference type="SAM" id="MobiDB-lite"/>
    </source>
</evidence>
<comment type="similarity">
    <text evidence="7">Belongs to the glycosyltransferase 87 family.</text>
</comment>
<protein>
    <submittedName>
        <fullName evidence="10">Alpha-1,2-mannosyltransferase</fullName>
        <ecNumber evidence="10">2.4.1.-</ecNumber>
    </submittedName>
</protein>
<keyword evidence="4 9" id="KW-0812">Transmembrane</keyword>
<evidence type="ECO:0000256" key="7">
    <source>
        <dbReference type="ARBA" id="ARBA00024033"/>
    </source>
</evidence>
<dbReference type="InterPro" id="IPR018584">
    <property type="entry name" value="GT87"/>
</dbReference>
<comment type="subcellular location">
    <subcellularLocation>
        <location evidence="1">Cell membrane</location>
        <topology evidence="1">Multi-pass membrane protein</topology>
    </subcellularLocation>
</comment>
<dbReference type="GO" id="GO:0016758">
    <property type="term" value="F:hexosyltransferase activity"/>
    <property type="evidence" value="ECO:0007669"/>
    <property type="project" value="InterPro"/>
</dbReference>
<keyword evidence="10" id="KW-0328">Glycosyltransferase</keyword>
<name>A0A853B8Y8_9PSEU</name>
<proteinExistence type="inferred from homology"/>
<evidence type="ECO:0000256" key="5">
    <source>
        <dbReference type="ARBA" id="ARBA00022989"/>
    </source>
</evidence>
<feature type="transmembrane region" description="Helical" evidence="9">
    <location>
        <begin position="120"/>
        <end position="136"/>
    </location>
</feature>
<feature type="transmembrane region" description="Helical" evidence="9">
    <location>
        <begin position="198"/>
        <end position="217"/>
    </location>
</feature>
<evidence type="ECO:0000256" key="1">
    <source>
        <dbReference type="ARBA" id="ARBA00004651"/>
    </source>
</evidence>
<organism evidence="10 11">
    <name type="scientific">Amycolatopsis endophytica</name>
    <dbReference type="NCBI Taxonomy" id="860233"/>
    <lineage>
        <taxon>Bacteria</taxon>
        <taxon>Bacillati</taxon>
        <taxon>Actinomycetota</taxon>
        <taxon>Actinomycetes</taxon>
        <taxon>Pseudonocardiales</taxon>
        <taxon>Pseudonocardiaceae</taxon>
        <taxon>Amycolatopsis</taxon>
    </lineage>
</organism>
<dbReference type="RefSeq" id="WP_179775155.1">
    <property type="nucleotide sequence ID" value="NZ_JACCFK010000001.1"/>
</dbReference>
<sequence>MSGSVRARVRLHRLTWGATAFLLLSVVAWVLVFQGFLDLHVYRTGALAWRTGVPLYSPGFAGMVPGMPLPFTYPPFAAIVFTPVQLLPWHVAKFAVTLASAAAMAVTTTITARRLLPDRAAANAVGMSVAALWFVFEPARQTIGFGQVNLVLMALVTADCLLPRTRWPRGLLIGVAAAVKLTPAVFVLFFLVRRQYRAAVTAFASFLACALAGLALAPGDTVEYWTKTLFDPERIGGLAYAFNQNVQAVLVRLLPEGTGRTALWAALAAAVMVLAVLAARRTRDDVTALLAIAAGGLLASPVSWSHHWVWILPGAVALLVHVRRGGSKTVSVIVLAIFAAGPHSWLPQTHDVERHWTWWQHLAGSSYVLLSVIALGVLAFRVPPYRTLYGGNSGSDALVEPGGRRYRPSRSGDTGGPGTGTDRPVTSGETEDVIDTVG</sequence>
<dbReference type="Pfam" id="PF09594">
    <property type="entry name" value="GT87"/>
    <property type="match status" value="1"/>
</dbReference>
<keyword evidence="5 9" id="KW-1133">Transmembrane helix</keyword>
<reference evidence="10 11" key="1">
    <citation type="submission" date="2020-07" db="EMBL/GenBank/DDBJ databases">
        <title>Sequencing the genomes of 1000 actinobacteria strains.</title>
        <authorList>
            <person name="Klenk H.-P."/>
        </authorList>
    </citation>
    <scope>NUCLEOTIDE SEQUENCE [LARGE SCALE GENOMIC DNA]</scope>
    <source>
        <strain evidence="10 11">DSM 104006</strain>
    </source>
</reference>
<dbReference type="EC" id="2.4.1.-" evidence="10"/>
<evidence type="ECO:0000256" key="4">
    <source>
        <dbReference type="ARBA" id="ARBA00022692"/>
    </source>
</evidence>
<evidence type="ECO:0000256" key="2">
    <source>
        <dbReference type="ARBA" id="ARBA00022475"/>
    </source>
</evidence>
<feature type="transmembrane region" description="Helical" evidence="9">
    <location>
        <begin position="286"/>
        <end position="302"/>
    </location>
</feature>
<evidence type="ECO:0000313" key="10">
    <source>
        <dbReference type="EMBL" id="NYI91234.1"/>
    </source>
</evidence>
<evidence type="ECO:0000256" key="3">
    <source>
        <dbReference type="ARBA" id="ARBA00022679"/>
    </source>
</evidence>
<feature type="transmembrane region" description="Helical" evidence="9">
    <location>
        <begin position="358"/>
        <end position="380"/>
    </location>
</feature>
<gene>
    <name evidence="10" type="ORF">HNR02_004557</name>
</gene>
<keyword evidence="3 10" id="KW-0808">Transferase</keyword>
<evidence type="ECO:0000256" key="9">
    <source>
        <dbReference type="SAM" id="Phobius"/>
    </source>
</evidence>
<feature type="transmembrane region" description="Helical" evidence="9">
    <location>
        <begin position="330"/>
        <end position="346"/>
    </location>
</feature>
<accession>A0A853B8Y8</accession>
<keyword evidence="2" id="KW-1003">Cell membrane</keyword>
<feature type="region of interest" description="Disordered" evidence="8">
    <location>
        <begin position="399"/>
        <end position="438"/>
    </location>
</feature>
<keyword evidence="6 9" id="KW-0472">Membrane</keyword>